<dbReference type="Pfam" id="PF09605">
    <property type="entry name" value="Trep_Strep"/>
    <property type="match status" value="1"/>
</dbReference>
<evidence type="ECO:0008006" key="4">
    <source>
        <dbReference type="Google" id="ProtNLM"/>
    </source>
</evidence>
<dbReference type="AlphaFoldDB" id="A0A517DR98"/>
<keyword evidence="3" id="KW-1185">Reference proteome</keyword>
<accession>A0A517DR98</accession>
<feature type="transmembrane region" description="Helical" evidence="1">
    <location>
        <begin position="115"/>
        <end position="137"/>
    </location>
</feature>
<feature type="transmembrane region" description="Helical" evidence="1">
    <location>
        <begin position="66"/>
        <end position="83"/>
    </location>
</feature>
<evidence type="ECO:0000256" key="1">
    <source>
        <dbReference type="SAM" id="Phobius"/>
    </source>
</evidence>
<protein>
    <recommendedName>
        <fullName evidence="4">Energy-coupling factor transport system substrate-specific component</fullName>
    </recommendedName>
</protein>
<dbReference type="NCBIfam" id="TIGR02185">
    <property type="entry name" value="Trep_Strep"/>
    <property type="match status" value="1"/>
</dbReference>
<gene>
    <name evidence="2" type="ORF">SPTER_11910</name>
</gene>
<feature type="transmembrane region" description="Helical" evidence="1">
    <location>
        <begin position="12"/>
        <end position="36"/>
    </location>
</feature>
<dbReference type="KEGG" id="sted:SPTER_11910"/>
<dbReference type="EMBL" id="CP036259">
    <property type="protein sequence ID" value="QDR79889.1"/>
    <property type="molecule type" value="Genomic_DNA"/>
</dbReference>
<reference evidence="2 3" key="1">
    <citation type="submission" date="2019-02" db="EMBL/GenBank/DDBJ databases">
        <title>Closed genome of Sporomusa termitida DSM 4440.</title>
        <authorList>
            <person name="Poehlein A."/>
            <person name="Daniel R."/>
        </authorList>
    </citation>
    <scope>NUCLEOTIDE SEQUENCE [LARGE SCALE GENOMIC DNA]</scope>
    <source>
        <strain evidence="2 3">DSM 4440</strain>
    </source>
</reference>
<feature type="transmembrane region" description="Helical" evidence="1">
    <location>
        <begin position="157"/>
        <end position="183"/>
    </location>
</feature>
<dbReference type="RefSeq" id="WP_144349475.1">
    <property type="nucleotide sequence ID" value="NZ_CP036259.1"/>
</dbReference>
<keyword evidence="1" id="KW-0472">Membrane</keyword>
<evidence type="ECO:0000313" key="2">
    <source>
        <dbReference type="EMBL" id="QDR79889.1"/>
    </source>
</evidence>
<dbReference type="OrthoDB" id="9781459at2"/>
<evidence type="ECO:0000313" key="3">
    <source>
        <dbReference type="Proteomes" id="UP000320776"/>
    </source>
</evidence>
<keyword evidence="1" id="KW-1133">Transmembrane helix</keyword>
<organism evidence="2 3">
    <name type="scientific">Sporomusa termitida</name>
    <dbReference type="NCBI Taxonomy" id="2377"/>
    <lineage>
        <taxon>Bacteria</taxon>
        <taxon>Bacillati</taxon>
        <taxon>Bacillota</taxon>
        <taxon>Negativicutes</taxon>
        <taxon>Selenomonadales</taxon>
        <taxon>Sporomusaceae</taxon>
        <taxon>Sporomusa</taxon>
    </lineage>
</organism>
<proteinExistence type="predicted"/>
<dbReference type="InterPro" id="IPR011733">
    <property type="entry name" value="CHP02185_IM"/>
</dbReference>
<keyword evidence="1" id="KW-0812">Transmembrane</keyword>
<sequence length="198" mass="21224">MDGKDKKMQIKDMVVLGVLNAVFIIIFLIIVMVLGMIPVTSIFAPAIAAIPLGAVFLLLIVKVSKIGAFLISGILQGTVFLLFGVSWPLVSAIVIAAVLGEIIVWGNYKNLKRIASGYAVLICGYSFGSFAPMVFFADAYKVMAVSRGYDESYVNAIIALLNGPVFFWILTASAAGAFLGALFGRRVLKKHFIQAGIV</sequence>
<feature type="transmembrane region" description="Helical" evidence="1">
    <location>
        <begin position="42"/>
        <end position="61"/>
    </location>
</feature>
<feature type="transmembrane region" description="Helical" evidence="1">
    <location>
        <begin position="89"/>
        <end position="108"/>
    </location>
</feature>
<dbReference type="Proteomes" id="UP000320776">
    <property type="component" value="Chromosome"/>
</dbReference>
<name>A0A517DR98_9FIRM</name>